<dbReference type="Proteomes" id="UP000595823">
    <property type="component" value="Chromosome"/>
</dbReference>
<reference evidence="1 2" key="1">
    <citation type="submission" date="2020-06" db="EMBL/GenBank/DDBJ databases">
        <title>Genomic analysis of Salicibibacter sp. NKC5-3.</title>
        <authorList>
            <person name="Oh Y.J."/>
        </authorList>
    </citation>
    <scope>NUCLEOTIDE SEQUENCE [LARGE SCALE GENOMIC DNA]</scope>
    <source>
        <strain evidence="1 2">NKC5-3</strain>
    </source>
</reference>
<dbReference type="EMBL" id="CP054705">
    <property type="protein sequence ID" value="QQK76867.1"/>
    <property type="molecule type" value="Genomic_DNA"/>
</dbReference>
<proteinExistence type="predicted"/>
<evidence type="ECO:0000313" key="2">
    <source>
        <dbReference type="Proteomes" id="UP000595823"/>
    </source>
</evidence>
<accession>A0A7T6Z4X0</accession>
<protein>
    <submittedName>
        <fullName evidence="1">Uncharacterized protein</fullName>
    </submittedName>
</protein>
<organism evidence="1 2">
    <name type="scientific">Salicibibacter cibarius</name>
    <dbReference type="NCBI Taxonomy" id="2743000"/>
    <lineage>
        <taxon>Bacteria</taxon>
        <taxon>Bacillati</taxon>
        <taxon>Bacillota</taxon>
        <taxon>Bacilli</taxon>
        <taxon>Bacillales</taxon>
        <taxon>Bacillaceae</taxon>
        <taxon>Salicibibacter</taxon>
    </lineage>
</organism>
<dbReference type="KEGG" id="scia:HUG15_15710"/>
<sequence length="49" mass="5889">MIKVIDNEIRIHKKKEQMDVSDGMDPEFFDILQEGMEEYHDTLKGLKHR</sequence>
<evidence type="ECO:0000313" key="1">
    <source>
        <dbReference type="EMBL" id="QQK76867.1"/>
    </source>
</evidence>
<gene>
    <name evidence="1" type="ORF">HUG15_15710</name>
</gene>
<dbReference type="AlphaFoldDB" id="A0A7T6Z4X0"/>
<name>A0A7T6Z4X0_9BACI</name>
<dbReference type="RefSeq" id="WP_200123993.1">
    <property type="nucleotide sequence ID" value="NZ_CP054705.1"/>
</dbReference>
<keyword evidence="2" id="KW-1185">Reference proteome</keyword>